<dbReference type="OrthoDB" id="9772064at2"/>
<dbReference type="InterPro" id="IPR010982">
    <property type="entry name" value="Lambda_DNA-bd_dom_sf"/>
</dbReference>
<dbReference type="Pfam" id="PF01381">
    <property type="entry name" value="HTH_3"/>
    <property type="match status" value="1"/>
</dbReference>
<dbReference type="PROSITE" id="PS50943">
    <property type="entry name" value="HTH_CROC1"/>
    <property type="match status" value="1"/>
</dbReference>
<protein>
    <submittedName>
        <fullName evidence="2">XRE family transcriptional regulator</fullName>
    </submittedName>
</protein>
<reference evidence="2 3" key="1">
    <citation type="submission" date="2019-01" db="EMBL/GenBank/DDBJ databases">
        <title>Pseudoxanthomonas composti sp. nov., isolated from compost.</title>
        <authorList>
            <person name="Yang G."/>
        </authorList>
    </citation>
    <scope>NUCLEOTIDE SEQUENCE [LARGE SCALE GENOMIC DNA]</scope>
    <source>
        <strain evidence="2 3">GSS15</strain>
    </source>
</reference>
<dbReference type="GO" id="GO:0003677">
    <property type="term" value="F:DNA binding"/>
    <property type="evidence" value="ECO:0007669"/>
    <property type="project" value="InterPro"/>
</dbReference>
<dbReference type="InterPro" id="IPR001387">
    <property type="entry name" value="Cro/C1-type_HTH"/>
</dbReference>
<dbReference type="SUPFAM" id="SSF47413">
    <property type="entry name" value="lambda repressor-like DNA-binding domains"/>
    <property type="match status" value="1"/>
</dbReference>
<dbReference type="SMART" id="SM00530">
    <property type="entry name" value="HTH_XRE"/>
    <property type="match status" value="1"/>
</dbReference>
<feature type="domain" description="HTH cro/C1-type" evidence="1">
    <location>
        <begin position="7"/>
        <end position="62"/>
    </location>
</feature>
<proteinExistence type="predicted"/>
<sequence>MTSAERIRMARRMAGYSQSQLAQAVGVQRSAVSHWEAPHGKSPSVAHLREVALATSTHFEWLATGRGEMALSRDAQLDAIATAEAMLVEDPIEFRLLQAFRDAPLRPRMALLEVLETLASQRTGRSPKRPGPR</sequence>
<organism evidence="2 3">
    <name type="scientific">Pseudoxanthomonas composti</name>
    <dbReference type="NCBI Taxonomy" id="2137479"/>
    <lineage>
        <taxon>Bacteria</taxon>
        <taxon>Pseudomonadati</taxon>
        <taxon>Pseudomonadota</taxon>
        <taxon>Gammaproteobacteria</taxon>
        <taxon>Lysobacterales</taxon>
        <taxon>Lysobacteraceae</taxon>
        <taxon>Pseudoxanthomonas</taxon>
    </lineage>
</organism>
<gene>
    <name evidence="2" type="ORF">EPA99_13840</name>
</gene>
<dbReference type="RefSeq" id="WP_129471821.1">
    <property type="nucleotide sequence ID" value="NZ_SAWZ01000007.1"/>
</dbReference>
<name>A0A4V1N0W9_9GAMM</name>
<accession>A0A4V1N0W9</accession>
<evidence type="ECO:0000259" key="1">
    <source>
        <dbReference type="PROSITE" id="PS50943"/>
    </source>
</evidence>
<dbReference type="AlphaFoldDB" id="A0A4V1N0W9"/>
<evidence type="ECO:0000313" key="2">
    <source>
        <dbReference type="EMBL" id="RXR03509.1"/>
    </source>
</evidence>
<comment type="caution">
    <text evidence="2">The sequence shown here is derived from an EMBL/GenBank/DDBJ whole genome shotgun (WGS) entry which is preliminary data.</text>
</comment>
<keyword evidence="3" id="KW-1185">Reference proteome</keyword>
<dbReference type="CDD" id="cd00093">
    <property type="entry name" value="HTH_XRE"/>
    <property type="match status" value="1"/>
</dbReference>
<dbReference type="Gene3D" id="1.10.260.40">
    <property type="entry name" value="lambda repressor-like DNA-binding domains"/>
    <property type="match status" value="1"/>
</dbReference>
<dbReference type="EMBL" id="SAWZ01000007">
    <property type="protein sequence ID" value="RXR03509.1"/>
    <property type="molecule type" value="Genomic_DNA"/>
</dbReference>
<dbReference type="Proteomes" id="UP000289784">
    <property type="component" value="Unassembled WGS sequence"/>
</dbReference>
<evidence type="ECO:0000313" key="3">
    <source>
        <dbReference type="Proteomes" id="UP000289784"/>
    </source>
</evidence>